<feature type="compositionally biased region" description="Low complexity" evidence="3">
    <location>
        <begin position="42"/>
        <end position="71"/>
    </location>
</feature>
<name>A0A7Y9ZM77_9ACTN</name>
<keyword evidence="2 4" id="KW-0378">Hydrolase</keyword>
<accession>A0A7Y9ZM77</accession>
<protein>
    <submittedName>
        <fullName evidence="4">Ribonuclease T1</fullName>
        <ecNumber evidence="4">3.1.27.3</ecNumber>
    </submittedName>
</protein>
<proteinExistence type="predicted"/>
<dbReference type="AlphaFoldDB" id="A0A7Y9ZM77"/>
<keyword evidence="1" id="KW-0540">Nuclease</keyword>
<dbReference type="GO" id="GO:0003723">
    <property type="term" value="F:RNA binding"/>
    <property type="evidence" value="ECO:0007669"/>
    <property type="project" value="InterPro"/>
</dbReference>
<dbReference type="EMBL" id="JACBZM010000001">
    <property type="protein sequence ID" value="NYI46923.1"/>
    <property type="molecule type" value="Genomic_DNA"/>
</dbReference>
<dbReference type="InterPro" id="IPR016191">
    <property type="entry name" value="Ribonuclease/ribotoxin"/>
</dbReference>
<organism evidence="4 5">
    <name type="scientific">Nocardioides aromaticivorans</name>
    <dbReference type="NCBI Taxonomy" id="200618"/>
    <lineage>
        <taxon>Bacteria</taxon>
        <taxon>Bacillati</taxon>
        <taxon>Actinomycetota</taxon>
        <taxon>Actinomycetes</taxon>
        <taxon>Propionibacteriales</taxon>
        <taxon>Nocardioidaceae</taxon>
        <taxon>Nocardioides</taxon>
    </lineage>
</organism>
<dbReference type="Pfam" id="PF00545">
    <property type="entry name" value="Ribonuclease"/>
    <property type="match status" value="1"/>
</dbReference>
<dbReference type="SUPFAM" id="SSF53933">
    <property type="entry name" value="Microbial ribonucleases"/>
    <property type="match status" value="1"/>
</dbReference>
<dbReference type="GO" id="GO:0004521">
    <property type="term" value="F:RNA endonuclease activity"/>
    <property type="evidence" value="ECO:0007669"/>
    <property type="project" value="InterPro"/>
</dbReference>
<dbReference type="GO" id="GO:0016787">
    <property type="term" value="F:hydrolase activity"/>
    <property type="evidence" value="ECO:0007669"/>
    <property type="project" value="UniProtKB-KW"/>
</dbReference>
<reference evidence="4 5" key="1">
    <citation type="submission" date="2020-07" db="EMBL/GenBank/DDBJ databases">
        <title>Sequencing the genomes of 1000 actinobacteria strains.</title>
        <authorList>
            <person name="Klenk H.-P."/>
        </authorList>
    </citation>
    <scope>NUCLEOTIDE SEQUENCE [LARGE SCALE GENOMIC DNA]</scope>
    <source>
        <strain evidence="4 5">DSM 15131</strain>
    </source>
</reference>
<gene>
    <name evidence="4" type="ORF">BJ993_004003</name>
</gene>
<evidence type="ECO:0000313" key="4">
    <source>
        <dbReference type="EMBL" id="NYI46923.1"/>
    </source>
</evidence>
<evidence type="ECO:0000256" key="2">
    <source>
        <dbReference type="ARBA" id="ARBA00022801"/>
    </source>
</evidence>
<dbReference type="Proteomes" id="UP000562045">
    <property type="component" value="Unassembled WGS sequence"/>
</dbReference>
<comment type="caution">
    <text evidence="4">The sequence shown here is derived from an EMBL/GenBank/DDBJ whole genome shotgun (WGS) entry which is preliminary data.</text>
</comment>
<feature type="compositionally biased region" description="Acidic residues" evidence="3">
    <location>
        <begin position="72"/>
        <end position="82"/>
    </location>
</feature>
<dbReference type="RefSeq" id="WP_308645647.1">
    <property type="nucleotide sequence ID" value="NZ_JACBZM010000001.1"/>
</dbReference>
<dbReference type="InterPro" id="IPR000026">
    <property type="entry name" value="N1-like"/>
</dbReference>
<evidence type="ECO:0000256" key="3">
    <source>
        <dbReference type="SAM" id="MobiDB-lite"/>
    </source>
</evidence>
<sequence>MPRLGKRTTQVLSTVASVLLLVAVWWIQSQGDDDGGSRAQDRASSSSTPSRTPSSTPSSAPSRTAESTPTDDGAEGGADEDGIPYVDLADLPPEAADTVGLIDAGGPFPYPGKDGSTFGNFEGVLPDRERGYYAEYTVETPGLDHRGARRIIAGDGGELYWTEDHYESFERIRR</sequence>
<dbReference type="EC" id="3.1.27.3" evidence="4"/>
<evidence type="ECO:0000256" key="1">
    <source>
        <dbReference type="ARBA" id="ARBA00022722"/>
    </source>
</evidence>
<evidence type="ECO:0000313" key="5">
    <source>
        <dbReference type="Proteomes" id="UP000562045"/>
    </source>
</evidence>
<dbReference type="Gene3D" id="3.10.450.30">
    <property type="entry name" value="Microbial ribonucleases"/>
    <property type="match status" value="1"/>
</dbReference>
<feature type="region of interest" description="Disordered" evidence="3">
    <location>
        <begin position="30"/>
        <end position="90"/>
    </location>
</feature>